<dbReference type="InterPro" id="IPR000182">
    <property type="entry name" value="GNAT_dom"/>
</dbReference>
<dbReference type="Proteomes" id="UP000248706">
    <property type="component" value="Unassembled WGS sequence"/>
</dbReference>
<protein>
    <recommendedName>
        <fullName evidence="1">N-acetyltransferase domain-containing protein</fullName>
    </recommendedName>
</protein>
<dbReference type="Pfam" id="PF00583">
    <property type="entry name" value="Acetyltransf_1"/>
    <property type="match status" value="1"/>
</dbReference>
<dbReference type="Gene3D" id="3.40.630.30">
    <property type="match status" value="1"/>
</dbReference>
<dbReference type="RefSeq" id="WP_112431328.1">
    <property type="nucleotide sequence ID" value="NZ_MCIF01000002.1"/>
</dbReference>
<proteinExistence type="predicted"/>
<dbReference type="GO" id="GO:0016747">
    <property type="term" value="F:acyltransferase activity, transferring groups other than amino-acyl groups"/>
    <property type="evidence" value="ECO:0007669"/>
    <property type="project" value="InterPro"/>
</dbReference>
<dbReference type="PANTHER" id="PTHR43072">
    <property type="entry name" value="N-ACETYLTRANSFERASE"/>
    <property type="match status" value="1"/>
</dbReference>
<dbReference type="InterPro" id="IPR016181">
    <property type="entry name" value="Acyl_CoA_acyltransferase"/>
</dbReference>
<dbReference type="PROSITE" id="PS51186">
    <property type="entry name" value="GNAT"/>
    <property type="match status" value="1"/>
</dbReference>
<dbReference type="PANTHER" id="PTHR43072:SF60">
    <property type="entry name" value="L-2,4-DIAMINOBUTYRIC ACID ACETYLTRANSFERASE"/>
    <property type="match status" value="1"/>
</dbReference>
<comment type="caution">
    <text evidence="2">The sequence shown here is derived from an EMBL/GenBank/DDBJ whole genome shotgun (WGS) entry which is preliminary data.</text>
</comment>
<dbReference type="SUPFAM" id="SSF55729">
    <property type="entry name" value="Acyl-CoA N-acyltransferases (Nat)"/>
    <property type="match status" value="1"/>
</dbReference>
<evidence type="ECO:0000313" key="3">
    <source>
        <dbReference type="Proteomes" id="UP000248706"/>
    </source>
</evidence>
<accession>A0A328VND4</accession>
<dbReference type="CDD" id="cd04301">
    <property type="entry name" value="NAT_SF"/>
    <property type="match status" value="1"/>
</dbReference>
<gene>
    <name evidence="2" type="ORF">A4R35_16615</name>
</gene>
<sequence>MATFEVRSARPEDRETVLAFCAHTWEWGDYIAEAWDAWLGDQQGRLLVAASDGRAVGLLHLRMLNEYEAWLEGLRVDPAYRRQGVATALHQAALAEAMRLGARTVRLLTEASNSAAIALARKSRMHEIGSFFPFQAPPLPELPQRLASLPRPEPARVEDLEEIIDYLNVSNIFPLTGGLYYSGFIAYSISDRLLKAKINAGEIYLLRRWERLDGLMMVEQREGRHGKYLFIGYIDGTTADTIGQLAYVLRHLTAQRNLEAVRAHVPDLLMVRDTFAGAEYQVADSPYVTYERTLT</sequence>
<evidence type="ECO:0000313" key="2">
    <source>
        <dbReference type="EMBL" id="RAQ97163.1"/>
    </source>
</evidence>
<evidence type="ECO:0000259" key="1">
    <source>
        <dbReference type="PROSITE" id="PS51186"/>
    </source>
</evidence>
<reference evidence="2 3" key="1">
    <citation type="submission" date="2016-08" db="EMBL/GenBank/DDBJ databases">
        <title>Analysis of Carbohydrate Active Enzymes in Thermogemmatispora T81 Reveals Carbohydrate Degradation Ability.</title>
        <authorList>
            <person name="Tomazini A."/>
            <person name="Lal S."/>
            <person name="Stott M."/>
            <person name="Henrissat B."/>
            <person name="Polikarpov I."/>
            <person name="Sparling R."/>
            <person name="Levin D.B."/>
        </authorList>
    </citation>
    <scope>NUCLEOTIDE SEQUENCE [LARGE SCALE GENOMIC DNA]</scope>
    <source>
        <strain evidence="2 3">T81</strain>
    </source>
</reference>
<dbReference type="OrthoDB" id="150660at2"/>
<dbReference type="EMBL" id="MCIF01000002">
    <property type="protein sequence ID" value="RAQ97163.1"/>
    <property type="molecule type" value="Genomic_DNA"/>
</dbReference>
<feature type="domain" description="N-acetyltransferase" evidence="1">
    <location>
        <begin position="4"/>
        <end position="152"/>
    </location>
</feature>
<name>A0A328VND4_9CHLR</name>
<organism evidence="2 3">
    <name type="scientific">Thermogemmatispora tikiterensis</name>
    <dbReference type="NCBI Taxonomy" id="1825093"/>
    <lineage>
        <taxon>Bacteria</taxon>
        <taxon>Bacillati</taxon>
        <taxon>Chloroflexota</taxon>
        <taxon>Ktedonobacteria</taxon>
        <taxon>Thermogemmatisporales</taxon>
        <taxon>Thermogemmatisporaceae</taxon>
        <taxon>Thermogemmatispora</taxon>
    </lineage>
</organism>
<keyword evidence="3" id="KW-1185">Reference proteome</keyword>
<dbReference type="AlphaFoldDB" id="A0A328VND4"/>